<keyword evidence="1" id="KW-0808">Transferase</keyword>
<keyword evidence="2" id="KW-0479">Metal-binding</keyword>
<keyword evidence="3" id="KW-0460">Magnesium</keyword>
<keyword evidence="6" id="KW-1185">Reference proteome</keyword>
<dbReference type="PANTHER" id="PTHR12001">
    <property type="entry name" value="GERANYLGERANYL PYROPHOSPHATE SYNTHASE"/>
    <property type="match status" value="1"/>
</dbReference>
<dbReference type="PROSITE" id="PS00444">
    <property type="entry name" value="POLYPRENYL_SYNTHASE_2"/>
    <property type="match status" value="1"/>
</dbReference>
<evidence type="ECO:0000313" key="5">
    <source>
        <dbReference type="EMBL" id="KAK2024328.1"/>
    </source>
</evidence>
<dbReference type="GO" id="GO:0046872">
    <property type="term" value="F:metal ion binding"/>
    <property type="evidence" value="ECO:0007669"/>
    <property type="project" value="UniProtKB-KW"/>
</dbReference>
<evidence type="ECO:0000256" key="1">
    <source>
        <dbReference type="ARBA" id="ARBA00022679"/>
    </source>
</evidence>
<reference evidence="5" key="1">
    <citation type="submission" date="2021-06" db="EMBL/GenBank/DDBJ databases">
        <title>Comparative genomics, transcriptomics and evolutionary studies reveal genomic signatures of adaptation to plant cell wall in hemibiotrophic fungi.</title>
        <authorList>
            <consortium name="DOE Joint Genome Institute"/>
            <person name="Baroncelli R."/>
            <person name="Diaz J.F."/>
            <person name="Benocci T."/>
            <person name="Peng M."/>
            <person name="Battaglia E."/>
            <person name="Haridas S."/>
            <person name="Andreopoulos W."/>
            <person name="Labutti K."/>
            <person name="Pangilinan J."/>
            <person name="Floch G.L."/>
            <person name="Makela M.R."/>
            <person name="Henrissat B."/>
            <person name="Grigoriev I.V."/>
            <person name="Crouch J.A."/>
            <person name="De Vries R.P."/>
            <person name="Sukno S.A."/>
            <person name="Thon M.R."/>
        </authorList>
    </citation>
    <scope>NUCLEOTIDE SEQUENCE</scope>
    <source>
        <strain evidence="5">MAFF235873</strain>
    </source>
</reference>
<name>A0AAD9M057_9PEZI</name>
<dbReference type="Proteomes" id="UP001232148">
    <property type="component" value="Unassembled WGS sequence"/>
</dbReference>
<dbReference type="SUPFAM" id="SSF48576">
    <property type="entry name" value="Terpenoid synthases"/>
    <property type="match status" value="1"/>
</dbReference>
<dbReference type="Gene3D" id="1.10.600.10">
    <property type="entry name" value="Farnesyl Diphosphate Synthase"/>
    <property type="match status" value="1"/>
</dbReference>
<dbReference type="InterPro" id="IPR000092">
    <property type="entry name" value="Polyprenyl_synt"/>
</dbReference>
<feature type="compositionally biased region" description="Polar residues" evidence="4">
    <location>
        <begin position="197"/>
        <end position="211"/>
    </location>
</feature>
<feature type="region of interest" description="Disordered" evidence="4">
    <location>
        <begin position="197"/>
        <end position="227"/>
    </location>
</feature>
<evidence type="ECO:0000256" key="4">
    <source>
        <dbReference type="SAM" id="MobiDB-lite"/>
    </source>
</evidence>
<dbReference type="PANTHER" id="PTHR12001:SF72">
    <property type="entry name" value="THIJ_PFPI FAMILY PROTEIN (AFU_ORTHOLOGUE AFUA_3G01210)-RELATED"/>
    <property type="match status" value="1"/>
</dbReference>
<gene>
    <name evidence="5" type="ORF">LX32DRAFT_685920</name>
</gene>
<sequence length="553" mass="60036">MATRDPVAAQKVADALVRWAQSSREEKPTPASQLSWAEYATEWLVEPVSRLVLSLISFELGLGLDDGEFRTCQRLCRGAFLSIGIQLRLGSAGGRKEAGPAVVGGAEQPSPSRLAAAVMSLFRVDHGRAVAFCEGQVLQGAEEYCALLRVAAGRPDASSRAVLLHIDRLRCYFPADSLAAGLISNTPATSLGDCGVQNGNHSDGKTTQLKRNLNGTNGTGGNSGQANESLQRHYYSVREETISTLISIRNTSPSLEPVAAPFDYVCSLKSKGVRNKLIAALNAWIPLPPADLESVMSAVADVHNTSLMLDDVQDDSPLRRSSPATHTIFGMPQTVNSAVYQTVNTIERVSASGNLRMVDELVSGMKTLLIGQGLDLLWTWEVSTPSLEEYLQMVDSKTGALFLMIHRLMAAASSGTAVEPALDRLMLLLGRYFQIRDDYANLASPDYSKSKGFCEDLDEGKCSFMMLHAMRNAEPRSRTILKNMLLQRHKAGRAGVGHKEAILAILEEAGSLEFTIEMLREMEVALIAELESVERITGVQNPMLRGILMALKM</sequence>
<dbReference type="AlphaFoldDB" id="A0AAD9M057"/>
<dbReference type="InterPro" id="IPR033749">
    <property type="entry name" value="Polyprenyl_synt_CS"/>
</dbReference>
<dbReference type="GO" id="GO:0004659">
    <property type="term" value="F:prenyltransferase activity"/>
    <property type="evidence" value="ECO:0007669"/>
    <property type="project" value="InterPro"/>
</dbReference>
<evidence type="ECO:0000256" key="2">
    <source>
        <dbReference type="ARBA" id="ARBA00022723"/>
    </source>
</evidence>
<dbReference type="GO" id="GO:0046165">
    <property type="term" value="P:alcohol biosynthetic process"/>
    <property type="evidence" value="ECO:0007669"/>
    <property type="project" value="UniProtKB-ARBA"/>
</dbReference>
<dbReference type="GO" id="GO:0043386">
    <property type="term" value="P:mycotoxin biosynthetic process"/>
    <property type="evidence" value="ECO:0007669"/>
    <property type="project" value="UniProtKB-ARBA"/>
</dbReference>
<accession>A0AAD9M057</accession>
<dbReference type="Pfam" id="PF00348">
    <property type="entry name" value="polyprenyl_synt"/>
    <property type="match status" value="1"/>
</dbReference>
<evidence type="ECO:0000256" key="3">
    <source>
        <dbReference type="ARBA" id="ARBA00022842"/>
    </source>
</evidence>
<proteinExistence type="predicted"/>
<protein>
    <submittedName>
        <fullName evidence="5">Terpenoid synthase</fullName>
    </submittedName>
</protein>
<dbReference type="InterPro" id="IPR008949">
    <property type="entry name" value="Isoprenoid_synthase_dom_sf"/>
</dbReference>
<comment type="caution">
    <text evidence="5">The sequence shown here is derived from an EMBL/GenBank/DDBJ whole genome shotgun (WGS) entry which is preliminary data.</text>
</comment>
<evidence type="ECO:0000313" key="6">
    <source>
        <dbReference type="Proteomes" id="UP001232148"/>
    </source>
</evidence>
<dbReference type="GO" id="GO:0008299">
    <property type="term" value="P:isoprenoid biosynthetic process"/>
    <property type="evidence" value="ECO:0007669"/>
    <property type="project" value="InterPro"/>
</dbReference>
<dbReference type="EMBL" id="MU842968">
    <property type="protein sequence ID" value="KAK2024328.1"/>
    <property type="molecule type" value="Genomic_DNA"/>
</dbReference>
<dbReference type="SFLD" id="SFLDS00005">
    <property type="entry name" value="Isoprenoid_Synthase_Type_I"/>
    <property type="match status" value="1"/>
</dbReference>
<organism evidence="5 6">
    <name type="scientific">Colletotrichum zoysiae</name>
    <dbReference type="NCBI Taxonomy" id="1216348"/>
    <lineage>
        <taxon>Eukaryota</taxon>
        <taxon>Fungi</taxon>
        <taxon>Dikarya</taxon>
        <taxon>Ascomycota</taxon>
        <taxon>Pezizomycotina</taxon>
        <taxon>Sordariomycetes</taxon>
        <taxon>Hypocreomycetidae</taxon>
        <taxon>Glomerellales</taxon>
        <taxon>Glomerellaceae</taxon>
        <taxon>Colletotrichum</taxon>
        <taxon>Colletotrichum graminicola species complex</taxon>
    </lineage>
</organism>